<dbReference type="AlphaFoldDB" id="A0AAW0KZY5"/>
<evidence type="ECO:0000313" key="2">
    <source>
        <dbReference type="Proteomes" id="UP000237347"/>
    </source>
</evidence>
<protein>
    <submittedName>
        <fullName evidence="1">Uncharacterized protein</fullName>
    </submittedName>
</protein>
<name>A0AAW0KZY5_QUESU</name>
<reference evidence="1 2" key="1">
    <citation type="journal article" date="2018" name="Sci. Data">
        <title>The draft genome sequence of cork oak.</title>
        <authorList>
            <person name="Ramos A.M."/>
            <person name="Usie A."/>
            <person name="Barbosa P."/>
            <person name="Barros P.M."/>
            <person name="Capote T."/>
            <person name="Chaves I."/>
            <person name="Simoes F."/>
            <person name="Abreu I."/>
            <person name="Carrasquinho I."/>
            <person name="Faro C."/>
            <person name="Guimaraes J.B."/>
            <person name="Mendonca D."/>
            <person name="Nobrega F."/>
            <person name="Rodrigues L."/>
            <person name="Saibo N.J.M."/>
            <person name="Varela M.C."/>
            <person name="Egas C."/>
            <person name="Matos J."/>
            <person name="Miguel C.M."/>
            <person name="Oliveira M.M."/>
            <person name="Ricardo C.P."/>
            <person name="Goncalves S."/>
        </authorList>
    </citation>
    <scope>NUCLEOTIDE SEQUENCE [LARGE SCALE GENOMIC DNA]</scope>
    <source>
        <strain evidence="2">cv. HL8</strain>
    </source>
</reference>
<organism evidence="1 2">
    <name type="scientific">Quercus suber</name>
    <name type="common">Cork oak</name>
    <dbReference type="NCBI Taxonomy" id="58331"/>
    <lineage>
        <taxon>Eukaryota</taxon>
        <taxon>Viridiplantae</taxon>
        <taxon>Streptophyta</taxon>
        <taxon>Embryophyta</taxon>
        <taxon>Tracheophyta</taxon>
        <taxon>Spermatophyta</taxon>
        <taxon>Magnoliopsida</taxon>
        <taxon>eudicotyledons</taxon>
        <taxon>Gunneridae</taxon>
        <taxon>Pentapetalae</taxon>
        <taxon>rosids</taxon>
        <taxon>fabids</taxon>
        <taxon>Fagales</taxon>
        <taxon>Fagaceae</taxon>
        <taxon>Quercus</taxon>
    </lineage>
</organism>
<gene>
    <name evidence="1" type="ORF">CFP56_009948</name>
</gene>
<proteinExistence type="predicted"/>
<sequence>MNRSCKCYQSSLKKKWFKPFEEDAEEALEIFPPNMADDDWNYLREKTGEDPSRLQLFEITHTRSNGQAANETTQEVLMTFKRFTAEVVERYLQMYGDEMFVEVFGPEHHRRVRGYGDESEERRKENDANLLRKLKESKEHRKESDTNVQLLKAQVNRVESLLAQVLKNMAPFELALSDSSS</sequence>
<dbReference type="EMBL" id="PKMF04000174">
    <property type="protein sequence ID" value="KAK7845133.1"/>
    <property type="molecule type" value="Genomic_DNA"/>
</dbReference>
<accession>A0AAW0KZY5</accession>
<dbReference type="InterPro" id="IPR004252">
    <property type="entry name" value="Probable_transposase_24"/>
</dbReference>
<dbReference type="Proteomes" id="UP000237347">
    <property type="component" value="Unassembled WGS sequence"/>
</dbReference>
<dbReference type="Pfam" id="PF03004">
    <property type="entry name" value="Transposase_24"/>
    <property type="match status" value="1"/>
</dbReference>
<keyword evidence="2" id="KW-1185">Reference proteome</keyword>
<evidence type="ECO:0000313" key="1">
    <source>
        <dbReference type="EMBL" id="KAK7845133.1"/>
    </source>
</evidence>
<comment type="caution">
    <text evidence="1">The sequence shown here is derived from an EMBL/GenBank/DDBJ whole genome shotgun (WGS) entry which is preliminary data.</text>
</comment>